<feature type="transmembrane region" description="Helical" evidence="2">
    <location>
        <begin position="12"/>
        <end position="32"/>
    </location>
</feature>
<dbReference type="Proteomes" id="UP001299546">
    <property type="component" value="Unassembled WGS sequence"/>
</dbReference>
<name>A0ABS8DLF2_9FIRM</name>
<evidence type="ECO:0000256" key="2">
    <source>
        <dbReference type="SAM" id="Phobius"/>
    </source>
</evidence>
<feature type="region of interest" description="Disordered" evidence="1">
    <location>
        <begin position="94"/>
        <end position="130"/>
    </location>
</feature>
<dbReference type="Pfam" id="PF16107">
    <property type="entry name" value="DUF4825"/>
    <property type="match status" value="1"/>
</dbReference>
<keyword evidence="2" id="KW-0472">Membrane</keyword>
<feature type="domain" description="DUF4825" evidence="4">
    <location>
        <begin position="536"/>
        <end position="618"/>
    </location>
</feature>
<feature type="transmembrane region" description="Helical" evidence="2">
    <location>
        <begin position="39"/>
        <end position="57"/>
    </location>
</feature>
<keyword evidence="2" id="KW-1133">Transmembrane helix</keyword>
<keyword evidence="6" id="KW-1185">Reference proteome</keyword>
<dbReference type="CDD" id="cd07341">
    <property type="entry name" value="M56_BlaR1_MecR1_like"/>
    <property type="match status" value="1"/>
</dbReference>
<dbReference type="PANTHER" id="PTHR34978">
    <property type="entry name" value="POSSIBLE SENSOR-TRANSDUCER PROTEIN BLAR"/>
    <property type="match status" value="1"/>
</dbReference>
<dbReference type="InterPro" id="IPR052173">
    <property type="entry name" value="Beta-lactam_resp_regulator"/>
</dbReference>
<evidence type="ECO:0000259" key="3">
    <source>
        <dbReference type="Pfam" id="PF05569"/>
    </source>
</evidence>
<dbReference type="InterPro" id="IPR032250">
    <property type="entry name" value="DUF4825"/>
</dbReference>
<feature type="transmembrane region" description="Helical" evidence="2">
    <location>
        <begin position="319"/>
        <end position="338"/>
    </location>
</feature>
<dbReference type="EMBL" id="JAJCIS010000021">
    <property type="protein sequence ID" value="MCB7389281.1"/>
    <property type="molecule type" value="Genomic_DNA"/>
</dbReference>
<proteinExistence type="predicted"/>
<evidence type="ECO:0000313" key="5">
    <source>
        <dbReference type="EMBL" id="MCB7389281.1"/>
    </source>
</evidence>
<dbReference type="InterPro" id="IPR008756">
    <property type="entry name" value="Peptidase_M56"/>
</dbReference>
<feature type="transmembrane region" description="Helical" evidence="2">
    <location>
        <begin position="142"/>
        <end position="160"/>
    </location>
</feature>
<gene>
    <name evidence="5" type="ORF">LIZ65_18525</name>
</gene>
<feature type="compositionally biased region" description="Basic and acidic residues" evidence="1">
    <location>
        <begin position="94"/>
        <end position="104"/>
    </location>
</feature>
<comment type="caution">
    <text evidence="5">The sequence shown here is derived from an EMBL/GenBank/DDBJ whole genome shotgun (WGS) entry which is preliminary data.</text>
</comment>
<evidence type="ECO:0000313" key="6">
    <source>
        <dbReference type="Proteomes" id="UP001299546"/>
    </source>
</evidence>
<sequence>MGVLKEIFLTVFNMSVTAGVAVLLVIGVRFLIRKAPKSMAYLLWAVVGFRLICPYSLPSSMSIFNLELFQKHAVTDEKVAWNFVGTEHSAAEKQSGKLSVDSEKSGGIPAAESGTAAEPEPSEPVRAGRQISEDNRLDGMDIWEILSIVWLAGVIGLGMYELAAYNRLKRQVVQAVKSGGNVYECDTIDVPFVIGMFRPRIYLPFRVAEKERGYILLHEQYHIKRKDYLVKAGALALLILHWFNPLVWIAYHLMSEDMEMSCDEKVIKKLGQTMKCSYSNSLLSFAEPRQRMRGSHLAFGESSVKTRIKNVLGLKKPGKVAVCAAVAVCIFVAVLISVNPRQKNILRYDGRDLADPDAGFEVSYSVDSKINSYLLYREVYEAGELRDYKIVSSGGFQDSGGEIERRGTIQVGRSFKNEDTGMKGQLQWSVNGKEEVDRFDFGQYGFWSVADTYLVGGEVEKKEFKPEEDFVVAAWHLGRTGDTTQAFPCSDFDQRTRSKVVWNANPGEALYRLVVSEMDVWKLREKYEAAPYIREIYASKNSYVGDASADGKLLELLNVGSLGEYTMELQTSEEPYVLTVNFKEEPRDQTVLNWKMKQKAPMLLALIENAGEIHWTYPVAGGDGKETKYRWKMDCAEAEQKLGIDGLKKYTKTLDSLETLQDICARYQDQYEDIQISGDKYVAPDGRKYKYAKYLYGMLPNASFASSYHVLTNDEELTFDDVAWSMLSSTMEDKKDFYWIHERSASE</sequence>
<keyword evidence="2" id="KW-0812">Transmembrane</keyword>
<accession>A0ABS8DLF2</accession>
<organism evidence="5 6">
    <name type="scientific">Bariatricus massiliensis</name>
    <dbReference type="NCBI Taxonomy" id="1745713"/>
    <lineage>
        <taxon>Bacteria</taxon>
        <taxon>Bacillati</taxon>
        <taxon>Bacillota</taxon>
        <taxon>Clostridia</taxon>
        <taxon>Lachnospirales</taxon>
        <taxon>Lachnospiraceae</taxon>
        <taxon>Bariatricus</taxon>
    </lineage>
</organism>
<reference evidence="5 6" key="1">
    <citation type="submission" date="2021-10" db="EMBL/GenBank/DDBJ databases">
        <title>Collection of gut derived symbiotic bacterial strains cultured from healthy donors.</title>
        <authorList>
            <person name="Lin H."/>
            <person name="Littmann E."/>
            <person name="Kohout C."/>
            <person name="Pamer E.G."/>
        </authorList>
    </citation>
    <scope>NUCLEOTIDE SEQUENCE [LARGE SCALE GENOMIC DNA]</scope>
    <source>
        <strain evidence="5 6">DFI.1.165</strain>
    </source>
</reference>
<evidence type="ECO:0000259" key="4">
    <source>
        <dbReference type="Pfam" id="PF16107"/>
    </source>
</evidence>
<dbReference type="Pfam" id="PF05569">
    <property type="entry name" value="Peptidase_M56"/>
    <property type="match status" value="1"/>
</dbReference>
<evidence type="ECO:0000256" key="1">
    <source>
        <dbReference type="SAM" id="MobiDB-lite"/>
    </source>
</evidence>
<dbReference type="PANTHER" id="PTHR34978:SF3">
    <property type="entry name" value="SLR0241 PROTEIN"/>
    <property type="match status" value="1"/>
</dbReference>
<dbReference type="RefSeq" id="WP_066735799.1">
    <property type="nucleotide sequence ID" value="NZ_JAJCIQ010000020.1"/>
</dbReference>
<feature type="domain" description="Peptidase M56" evidence="3">
    <location>
        <begin position="10"/>
        <end position="310"/>
    </location>
</feature>
<feature type="transmembrane region" description="Helical" evidence="2">
    <location>
        <begin position="228"/>
        <end position="251"/>
    </location>
</feature>
<protein>
    <submittedName>
        <fullName evidence="5">DUF4825 domain-containing protein</fullName>
    </submittedName>
</protein>